<dbReference type="GO" id="GO:0016787">
    <property type="term" value="F:hydrolase activity"/>
    <property type="evidence" value="ECO:0007669"/>
    <property type="project" value="UniProtKB-KW"/>
</dbReference>
<protein>
    <submittedName>
        <fullName evidence="4">Nucleoside hydrolase</fullName>
    </submittedName>
</protein>
<dbReference type="RefSeq" id="WP_066718573.1">
    <property type="nucleotide sequence ID" value="NZ_JBHSLU010000071.1"/>
</dbReference>
<dbReference type="SUPFAM" id="SSF53590">
    <property type="entry name" value="Nucleoside hydrolase"/>
    <property type="match status" value="1"/>
</dbReference>
<dbReference type="PANTHER" id="PTHR12304:SF4">
    <property type="entry name" value="URIDINE NUCLEOSIDASE"/>
    <property type="match status" value="1"/>
</dbReference>
<comment type="caution">
    <text evidence="4">The sequence shown here is derived from an EMBL/GenBank/DDBJ whole genome shotgun (WGS) entry which is preliminary data.</text>
</comment>
<dbReference type="Proteomes" id="UP001596060">
    <property type="component" value="Unassembled WGS sequence"/>
</dbReference>
<feature type="domain" description="Inosine/uridine-preferring nucleoside hydrolase" evidence="3">
    <location>
        <begin position="5"/>
        <end position="300"/>
    </location>
</feature>
<evidence type="ECO:0000259" key="3">
    <source>
        <dbReference type="Pfam" id="PF01156"/>
    </source>
</evidence>
<reference evidence="5" key="1">
    <citation type="journal article" date="2019" name="Int. J. Syst. Evol. Microbiol.">
        <title>The Global Catalogue of Microorganisms (GCM) 10K type strain sequencing project: providing services to taxonomists for standard genome sequencing and annotation.</title>
        <authorList>
            <consortium name="The Broad Institute Genomics Platform"/>
            <consortium name="The Broad Institute Genome Sequencing Center for Infectious Disease"/>
            <person name="Wu L."/>
            <person name="Ma J."/>
        </authorList>
    </citation>
    <scope>NUCLEOTIDE SEQUENCE [LARGE SCALE GENOMIC DNA]</scope>
    <source>
        <strain evidence="5">CCUG 43117</strain>
    </source>
</reference>
<evidence type="ECO:0000313" key="4">
    <source>
        <dbReference type="EMBL" id="MFC5507808.1"/>
    </source>
</evidence>
<keyword evidence="2" id="KW-0326">Glycosidase</keyword>
<proteinExistence type="predicted"/>
<dbReference type="InterPro" id="IPR001910">
    <property type="entry name" value="Inosine/uridine_hydrolase_dom"/>
</dbReference>
<keyword evidence="1 4" id="KW-0378">Hydrolase</keyword>
<evidence type="ECO:0000256" key="1">
    <source>
        <dbReference type="ARBA" id="ARBA00022801"/>
    </source>
</evidence>
<dbReference type="EMBL" id="JBHSLU010000071">
    <property type="protein sequence ID" value="MFC5507808.1"/>
    <property type="molecule type" value="Genomic_DNA"/>
</dbReference>
<evidence type="ECO:0000256" key="2">
    <source>
        <dbReference type="ARBA" id="ARBA00023295"/>
    </source>
</evidence>
<dbReference type="InterPro" id="IPR036452">
    <property type="entry name" value="Ribo_hydro-like"/>
</dbReference>
<dbReference type="InterPro" id="IPR023186">
    <property type="entry name" value="IUNH"/>
</dbReference>
<dbReference type="Pfam" id="PF01156">
    <property type="entry name" value="IU_nuc_hydro"/>
    <property type="match status" value="1"/>
</dbReference>
<organism evidence="4 5">
    <name type="scientific">Bosea massiliensis</name>
    <dbReference type="NCBI Taxonomy" id="151419"/>
    <lineage>
        <taxon>Bacteria</taxon>
        <taxon>Pseudomonadati</taxon>
        <taxon>Pseudomonadota</taxon>
        <taxon>Alphaproteobacteria</taxon>
        <taxon>Hyphomicrobiales</taxon>
        <taxon>Boseaceae</taxon>
        <taxon>Bosea</taxon>
    </lineage>
</organism>
<dbReference type="Gene3D" id="3.90.245.10">
    <property type="entry name" value="Ribonucleoside hydrolase-like"/>
    <property type="match status" value="1"/>
</dbReference>
<dbReference type="PROSITE" id="PS01247">
    <property type="entry name" value="IUNH"/>
    <property type="match status" value="1"/>
</dbReference>
<accession>A0ABW0P6J1</accession>
<dbReference type="InterPro" id="IPR015910">
    <property type="entry name" value="I/U_nuclsd_hydro_CS"/>
</dbReference>
<dbReference type="CDD" id="cd02651">
    <property type="entry name" value="nuc_hydro_IU_UC_XIUA"/>
    <property type="match status" value="1"/>
</dbReference>
<gene>
    <name evidence="4" type="ORF">ACFPN9_21415</name>
</gene>
<dbReference type="PANTHER" id="PTHR12304">
    <property type="entry name" value="INOSINE-URIDINE PREFERRING NUCLEOSIDE HYDROLASE"/>
    <property type="match status" value="1"/>
</dbReference>
<name>A0ABW0P6J1_9HYPH</name>
<sequence length="311" mass="32317">MREAVLIDTDPGQDDAVALLLAFASRDRLDLRAITTVAGNVPVAQTTANALRIRDLAGAEAAAVPVHAGTEGPLLFPLETAEFVCGPDGLAGADLPPPAREASPGHAVEAIIALCRAAPADGITLCPLGPLTNLALAVRLAPDILPKVKRIVLMGGALGLGNMTPAAEFNVHVDPHAAAIVFGCGRPIVMMGLGVTLQAIASHEQVARIGALGTATGRAIHGMLTRPRPGGLGTAGHPMHDPCVIAFLLWPELFAGRDCFVEIETGAGSLRGRTTIDWNGRLKRETNAHVVATVEATTLFERMIERLATLP</sequence>
<keyword evidence="5" id="KW-1185">Reference proteome</keyword>
<evidence type="ECO:0000313" key="5">
    <source>
        <dbReference type="Proteomes" id="UP001596060"/>
    </source>
</evidence>